<dbReference type="InterPro" id="IPR043129">
    <property type="entry name" value="ATPase_NBD"/>
</dbReference>
<dbReference type="Proteomes" id="UP000322454">
    <property type="component" value="Unassembled WGS sequence"/>
</dbReference>
<feature type="domain" description="ATPase BadF/BadG/BcrA/BcrD type" evidence="5">
    <location>
        <begin position="11"/>
        <end position="267"/>
    </location>
</feature>
<evidence type="ECO:0000256" key="1">
    <source>
        <dbReference type="ARBA" id="ARBA00001966"/>
    </source>
</evidence>
<name>A0A520XEN4_9DELT</name>
<dbReference type="SUPFAM" id="SSF53067">
    <property type="entry name" value="Actin-like ATPase domain"/>
    <property type="match status" value="2"/>
</dbReference>
<keyword evidence="2" id="KW-0479">Metal-binding</keyword>
<dbReference type="Pfam" id="PF01869">
    <property type="entry name" value="BcrAD_BadFG"/>
    <property type="match status" value="2"/>
</dbReference>
<keyword evidence="4" id="KW-0411">Iron-sulfur</keyword>
<dbReference type="EMBL" id="SHMQ01000007">
    <property type="protein sequence ID" value="RZV39657.1"/>
    <property type="molecule type" value="Genomic_DNA"/>
</dbReference>
<evidence type="ECO:0000256" key="3">
    <source>
        <dbReference type="ARBA" id="ARBA00023004"/>
    </source>
</evidence>
<dbReference type="CDD" id="cd24035">
    <property type="entry name" value="ASKHA_NBD_O66634-like_rpt2"/>
    <property type="match status" value="1"/>
</dbReference>
<evidence type="ECO:0000256" key="4">
    <source>
        <dbReference type="ARBA" id="ARBA00023014"/>
    </source>
</evidence>
<evidence type="ECO:0000259" key="6">
    <source>
        <dbReference type="Pfam" id="PF09989"/>
    </source>
</evidence>
<evidence type="ECO:0008006" key="9">
    <source>
        <dbReference type="Google" id="ProtNLM"/>
    </source>
</evidence>
<dbReference type="AlphaFoldDB" id="A0A520XEN4"/>
<dbReference type="GO" id="GO:0051536">
    <property type="term" value="F:iron-sulfur cluster binding"/>
    <property type="evidence" value="ECO:0007669"/>
    <property type="project" value="UniProtKB-KW"/>
</dbReference>
<dbReference type="Gene3D" id="3.30.420.40">
    <property type="match status" value="4"/>
</dbReference>
<dbReference type="NCBIfam" id="TIGR00241">
    <property type="entry name" value="CoA_E_activ"/>
    <property type="match status" value="2"/>
</dbReference>
<evidence type="ECO:0000259" key="5">
    <source>
        <dbReference type="Pfam" id="PF01869"/>
    </source>
</evidence>
<feature type="domain" description="ATPase BadF/BadG/BcrA/BcrD type" evidence="5">
    <location>
        <begin position="334"/>
        <end position="589"/>
    </location>
</feature>
<gene>
    <name evidence="7" type="ORF">EVJ48_03875</name>
</gene>
<proteinExistence type="predicted"/>
<comment type="caution">
    <text evidence="7">The sequence shown here is derived from an EMBL/GenBank/DDBJ whole genome shotgun (WGS) entry which is preliminary data.</text>
</comment>
<evidence type="ECO:0000313" key="7">
    <source>
        <dbReference type="EMBL" id="RZV39657.1"/>
    </source>
</evidence>
<dbReference type="InterPro" id="IPR008275">
    <property type="entry name" value="CoA_E_activase_dom"/>
</dbReference>
<comment type="cofactor">
    <cofactor evidence="1">
        <name>[4Fe-4S] cluster</name>
        <dbReference type="ChEBI" id="CHEBI:49883"/>
    </cofactor>
</comment>
<dbReference type="InterPro" id="IPR018709">
    <property type="entry name" value="CoA_activase_DUF2229"/>
</dbReference>
<dbReference type="InterPro" id="IPR051805">
    <property type="entry name" value="Dehydratase_Activator_Redct"/>
</dbReference>
<dbReference type="PANTHER" id="PTHR32329:SF7">
    <property type="entry name" value="ACTIVATOR OF 2-HYDROXYACYL-COA-HYDRATASE"/>
    <property type="match status" value="1"/>
</dbReference>
<dbReference type="Pfam" id="PF09989">
    <property type="entry name" value="DUF2229"/>
    <property type="match status" value="1"/>
</dbReference>
<dbReference type="PANTHER" id="PTHR32329">
    <property type="entry name" value="BIFUNCTIONAL PROTEIN [INCLUDES 2-HYDROXYACYL-COA DEHYDRATASE (N-TER) AND ITS ACTIVATOR DOMAIN (C_TERM)-RELATED"/>
    <property type="match status" value="1"/>
</dbReference>
<dbReference type="GO" id="GO:0046872">
    <property type="term" value="F:metal ion binding"/>
    <property type="evidence" value="ECO:0007669"/>
    <property type="project" value="UniProtKB-KW"/>
</dbReference>
<accession>A0A520XEN4</accession>
<dbReference type="CDD" id="cd24034">
    <property type="entry name" value="ASKHA_NBD_O66634-like_rpt1"/>
    <property type="match status" value="1"/>
</dbReference>
<keyword evidence="3" id="KW-0408">Iron</keyword>
<evidence type="ECO:0000256" key="2">
    <source>
        <dbReference type="ARBA" id="ARBA00022723"/>
    </source>
</evidence>
<dbReference type="InterPro" id="IPR002731">
    <property type="entry name" value="ATPase_BadF"/>
</dbReference>
<protein>
    <recommendedName>
        <fullName evidence="9">CoA activase</fullName>
    </recommendedName>
</protein>
<evidence type="ECO:0000313" key="8">
    <source>
        <dbReference type="Proteomes" id="UP000322454"/>
    </source>
</evidence>
<organism evidence="7 8">
    <name type="scientific">Candidatus Acidulodesulfobacterium acidiphilum</name>
    <dbReference type="NCBI Taxonomy" id="2597224"/>
    <lineage>
        <taxon>Bacteria</taxon>
        <taxon>Deltaproteobacteria</taxon>
        <taxon>Candidatus Acidulodesulfobacterales</taxon>
        <taxon>Candidatus Acidulodesulfobacterium</taxon>
    </lineage>
</organism>
<feature type="domain" description="DUF2229" evidence="6">
    <location>
        <begin position="681"/>
        <end position="896"/>
    </location>
</feature>
<sequence length="996" mass="111738">MEKNMKEKLYLGIDIGSTTVKFAILDDKLNLIKKDYIRSNGESIKTAYDVLKKIFEEYPENLFAGIGATGSGSRTLGEVLGIPNINELVAQTEAVKYFYPNVKTVIEIGGQDSKFLMLRKNEETGRIFLEDFGLNDLCAAGTGSFLDQQAERLHISIENEFGNMALESKNPAKIAGRCTVFAKSDMIHLQQVSTPISDIVAGLCYAVARTFIGTVAKGKKFEKPVIFQGGVAFNKGMIRAFKDILGLKEGELIIPEHHTVMPAIGIAIISRDEKDFKFNGLEPLREFIEKDKSSGRYRERLKSMQFADEKFNNAEMDSLTSLKSLSGLNIPVYIGIDTGSVSTNVVLLDENKNLLVKKYKKTNGKPIEIVRDTLYEIYLELQNFNIEVTVKGVCTTGSGRYLIADYVGADIVKNEITAQAAASIFIDKDVDTVFEIGGQDSKYIRIQDGVVVDFEMNKACAAGTGSFLEEQALKLNIDIIKEFSDKAFNAESSCNLGDRCTVFMESDLVSHQQKGANKDQLIAGLAYSIVENYLNKVVLGKPVGKHILFQGGVALNKAVVSAFETLLGKKIIVPRHNEVTGAIGSALIAFTNNSESKFVGFDLRNRKYTQESFECLKCSNLCDVNKVVVENEPAHYYGARCDIFEVDKAKTKKGDNFFKYRKELLLEGYSDSNESDYSKPRIGIPFCLETYDLFPFYNEFFSSLGFNVILSTETNRNIINSSNMLSVTDTCFPVKLVAGHVKNLIEKKIEAVFLPALVNREKNHDFQENTFQCPYIQGVPFIARSLIELNKIHVISPEVRLFGVKHDYDLTIDHFLKNLKKFSISKNKIITAFDKALNKQKLFYERLKTKGKEVLESYDDITVLIGRTYNTQDEGINLSISNKIASLGKTVMPMDFLDIEGVSIYEEHDNMFWHSGHKILSAAKIVMDNPKLNAVYITNYACGPDSFIKNFFAEYMKHKPYLEIEIDEHNADAGYVTRLEAFYDSIKDFKIKPENV</sequence>
<reference evidence="7 8" key="1">
    <citation type="submission" date="2019-01" db="EMBL/GenBank/DDBJ databases">
        <title>Insights into ecological role of a new deltaproteobacterial order Candidatus Sinidesulfobacterales (Sva0485) by metagenomics and metatranscriptomics.</title>
        <authorList>
            <person name="Tan S."/>
            <person name="Liu J."/>
            <person name="Fang Y."/>
            <person name="Hedlund B."/>
            <person name="Lian Z.-H."/>
            <person name="Huang L.-Y."/>
            <person name="Li J.-T."/>
            <person name="Huang L.-N."/>
            <person name="Li W.-J."/>
            <person name="Jiang H.-C."/>
            <person name="Dong H.-L."/>
            <person name="Shu W.-S."/>
        </authorList>
    </citation>
    <scope>NUCLEOTIDE SEQUENCE [LARGE SCALE GENOMIC DNA]</scope>
    <source>
        <strain evidence="7">AP4</strain>
    </source>
</reference>